<evidence type="ECO:0000256" key="5">
    <source>
        <dbReference type="ARBA" id="ARBA00022801"/>
    </source>
</evidence>
<evidence type="ECO:0000256" key="2">
    <source>
        <dbReference type="ARBA" id="ARBA00022723"/>
    </source>
</evidence>
<dbReference type="PANTHER" id="PTHR39651:SF1">
    <property type="entry name" value="HOLLIDAY JUNCTION RESOLVASE HJC"/>
    <property type="match status" value="1"/>
</dbReference>
<keyword evidence="1 11" id="KW-0540">Nuclease</keyword>
<dbReference type="Proteomes" id="UP001341135">
    <property type="component" value="Chromosome"/>
</dbReference>
<keyword evidence="9 11" id="KW-0234">DNA repair</keyword>
<evidence type="ECO:0000313" key="13">
    <source>
        <dbReference type="Proteomes" id="UP001341135"/>
    </source>
</evidence>
<dbReference type="PANTHER" id="PTHR39651">
    <property type="entry name" value="HOLLIDAY JUNCTION RESOLVASE HJC"/>
    <property type="match status" value="1"/>
</dbReference>
<evidence type="ECO:0000256" key="9">
    <source>
        <dbReference type="ARBA" id="ARBA00023204"/>
    </source>
</evidence>
<evidence type="ECO:0000256" key="4">
    <source>
        <dbReference type="ARBA" id="ARBA00022763"/>
    </source>
</evidence>
<evidence type="ECO:0000256" key="3">
    <source>
        <dbReference type="ARBA" id="ARBA00022759"/>
    </source>
</evidence>
<evidence type="ECO:0000256" key="8">
    <source>
        <dbReference type="ARBA" id="ARBA00023172"/>
    </source>
</evidence>
<keyword evidence="3 11" id="KW-0255">Endonuclease</keyword>
<sequence length="148" mass="16731">MQNTRRRRGFEAERELVRKLWSKGFAVMRAPASGARTRLAAYPDVVAIFRGKIYAFEVKYRRDNSPIYIDKNQLEKLLEFSRRAGATPLVAVKRPNKGWKLIPVDMAKQTNSGGIKIDDEVLDKGIGLDEFIAMATSASLKKFIKNIG</sequence>
<dbReference type="HAMAP" id="MF_01490">
    <property type="entry name" value="HJ_Resolv_Hjc"/>
    <property type="match status" value="1"/>
</dbReference>
<evidence type="ECO:0000256" key="7">
    <source>
        <dbReference type="ARBA" id="ARBA00023125"/>
    </source>
</evidence>
<dbReference type="InterPro" id="IPR011335">
    <property type="entry name" value="Restrct_endonuc-II-like"/>
</dbReference>
<dbReference type="RefSeq" id="WP_338252332.1">
    <property type="nucleotide sequence ID" value="NZ_AP028907.1"/>
</dbReference>
<comment type="cofactor">
    <cofactor evidence="11">
        <name>Mg(2+)</name>
        <dbReference type="ChEBI" id="CHEBI:18420"/>
    </cofactor>
    <text evidence="11">Binds 1 Mg(2+) ion per subunit.</text>
</comment>
<keyword evidence="5 11" id="KW-0378">Hydrolase</keyword>
<organism evidence="12 13">
    <name type="scientific">Pyrodictium abyssi</name>
    <dbReference type="NCBI Taxonomy" id="54256"/>
    <lineage>
        <taxon>Archaea</taxon>
        <taxon>Thermoproteota</taxon>
        <taxon>Thermoprotei</taxon>
        <taxon>Desulfurococcales</taxon>
        <taxon>Pyrodictiaceae</taxon>
        <taxon>Pyrodictium</taxon>
    </lineage>
</organism>
<gene>
    <name evidence="11 12" type="primary">hjc</name>
    <name evidence="12" type="ORF">PABY_09020</name>
</gene>
<keyword evidence="6 11" id="KW-0460">Magnesium</keyword>
<feature type="binding site" evidence="11">
    <location>
        <position position="13"/>
    </location>
    <ligand>
        <name>Mg(2+)</name>
        <dbReference type="ChEBI" id="CHEBI:18420"/>
    </ligand>
</feature>
<dbReference type="GeneID" id="89288921"/>
<dbReference type="PIRSF" id="PIRSF004985">
    <property type="entry name" value="Hlld_jn_rslvs_ar"/>
    <property type="match status" value="1"/>
</dbReference>
<proteinExistence type="inferred from homology"/>
<dbReference type="EC" id="3.1.21.10" evidence="11"/>
<keyword evidence="2 11" id="KW-0479">Metal-binding</keyword>
<dbReference type="InterPro" id="IPR014428">
    <property type="entry name" value="Hjc_arc"/>
</dbReference>
<dbReference type="NCBIfam" id="NF040854">
    <property type="entry name" value="Hol_resolv_Hjc"/>
    <property type="match status" value="1"/>
</dbReference>
<feature type="site" description="Transition state stabilizer" evidence="11">
    <location>
        <position position="59"/>
    </location>
</feature>
<protein>
    <recommendedName>
        <fullName evidence="11">Crossover junction endodeoxyribonuclease Hjc</fullName>
        <shortName evidence="11">Hjc</shortName>
        <ecNumber evidence="11">3.1.21.10</ecNumber>
    </recommendedName>
    <alternativeName>
        <fullName evidence="11">Holliday junction resolvase Hjc</fullName>
    </alternativeName>
</protein>
<comment type="catalytic activity">
    <reaction evidence="10 11">
        <text>Endonucleolytic cleavage at a junction such as a reciprocal single-stranded crossover between two homologous DNA duplexes (Holliday junction).</text>
        <dbReference type="EC" id="3.1.21.10"/>
    </reaction>
</comment>
<evidence type="ECO:0000256" key="1">
    <source>
        <dbReference type="ARBA" id="ARBA00022722"/>
    </source>
</evidence>
<dbReference type="InterPro" id="IPR011856">
    <property type="entry name" value="tRNA_endonuc-like_dom_sf"/>
</dbReference>
<feature type="binding site" evidence="11">
    <location>
        <position position="44"/>
    </location>
    <ligand>
        <name>Mg(2+)</name>
        <dbReference type="ChEBI" id="CHEBI:18420"/>
    </ligand>
</feature>
<evidence type="ECO:0000256" key="11">
    <source>
        <dbReference type="HAMAP-Rule" id="MF_01490"/>
    </source>
</evidence>
<name>A0ABM8IUT9_9CREN</name>
<comment type="subunit">
    <text evidence="11">Homodimer.</text>
</comment>
<dbReference type="Pfam" id="PF01870">
    <property type="entry name" value="Hjc"/>
    <property type="match status" value="1"/>
</dbReference>
<comment type="function">
    <text evidence="11">A structure-specific endonuclease that resolves Holliday junction (HJ) intermediates during genetic recombination. Cleaves 4-way DNA junctions introducing paired nicks in opposing strands, leaving a 5'-terminal phosphate and a 3'-terminal hydroxyl group that are subsequently ligated to produce recombinant products.</text>
</comment>
<keyword evidence="7 11" id="KW-0238">DNA-binding</keyword>
<accession>A0ABM8IUT9</accession>
<feature type="binding site" evidence="11">
    <location>
        <position position="57"/>
    </location>
    <ligand>
        <name>Mg(2+)</name>
        <dbReference type="ChEBI" id="CHEBI:18420"/>
    </ligand>
</feature>
<comment type="similarity">
    <text evidence="11">Belongs to the Holliday junction resolvase Hjc family.</text>
</comment>
<evidence type="ECO:0000256" key="10">
    <source>
        <dbReference type="ARBA" id="ARBA00029354"/>
    </source>
</evidence>
<keyword evidence="13" id="KW-1185">Reference proteome</keyword>
<keyword evidence="8 11" id="KW-0233">DNA recombination</keyword>
<evidence type="ECO:0000256" key="6">
    <source>
        <dbReference type="ARBA" id="ARBA00022842"/>
    </source>
</evidence>
<evidence type="ECO:0000313" key="12">
    <source>
        <dbReference type="EMBL" id="BES81335.1"/>
    </source>
</evidence>
<reference evidence="12 13" key="1">
    <citation type="submission" date="2023-09" db="EMBL/GenBank/DDBJ databases">
        <title>Pyrofollis japonicus gen. nov. sp. nov., a novel member of the family Pyrodictiaceae isolated from the Iheya North hydrothermal field.</title>
        <authorList>
            <person name="Miyazaki U."/>
            <person name="Sanari M."/>
            <person name="Tame A."/>
            <person name="Kitajima M."/>
            <person name="Okamoto A."/>
            <person name="Sawayama S."/>
            <person name="Miyazaki J."/>
            <person name="Takai K."/>
            <person name="Nakagawa S."/>
        </authorList>
    </citation>
    <scope>NUCLEOTIDE SEQUENCE [LARGE SCALE GENOMIC DNA]</scope>
    <source>
        <strain evidence="12 13">AV2</strain>
    </source>
</reference>
<feature type="active site" evidence="11">
    <location>
        <position position="33"/>
    </location>
</feature>
<dbReference type="CDD" id="cd00523">
    <property type="entry name" value="Holliday_junction_resolvase"/>
    <property type="match status" value="1"/>
</dbReference>
<keyword evidence="4 11" id="KW-0227">DNA damage</keyword>
<dbReference type="InterPro" id="IPR002732">
    <property type="entry name" value="Hjc"/>
</dbReference>
<dbReference type="EMBL" id="AP028907">
    <property type="protein sequence ID" value="BES81335.1"/>
    <property type="molecule type" value="Genomic_DNA"/>
</dbReference>
<dbReference type="SUPFAM" id="SSF52980">
    <property type="entry name" value="Restriction endonuclease-like"/>
    <property type="match status" value="1"/>
</dbReference>
<dbReference type="Gene3D" id="3.40.1350.10">
    <property type="match status" value="1"/>
</dbReference>